<dbReference type="InterPro" id="IPR019197">
    <property type="entry name" value="Biotin-prot_ligase_N"/>
</dbReference>
<dbReference type="Gene3D" id="3.40.50.880">
    <property type="match status" value="1"/>
</dbReference>
<proteinExistence type="predicted"/>
<evidence type="ECO:0000256" key="1">
    <source>
        <dbReference type="SAM" id="SignalP"/>
    </source>
</evidence>
<dbReference type="Proteomes" id="UP001162640">
    <property type="component" value="Unassembled WGS sequence"/>
</dbReference>
<evidence type="ECO:0000313" key="4">
    <source>
        <dbReference type="Proteomes" id="UP001162640"/>
    </source>
</evidence>
<dbReference type="EMBL" id="BLQM01000389">
    <property type="protein sequence ID" value="GMH87156.1"/>
    <property type="molecule type" value="Genomic_DNA"/>
</dbReference>
<keyword evidence="1" id="KW-0732">Signal</keyword>
<comment type="caution">
    <text evidence="3">The sequence shown here is derived from an EMBL/GenBank/DDBJ whole genome shotgun (WGS) entry which is preliminary data.</text>
</comment>
<sequence>MLLLPLLLLLLLNLATATTTRVSLYLGSGTSDNDNDAFLANLPIALSQAFPHGDYTITTFLEDEFSNDLLTKTDLLIFPGGSGNGQATALGDDNLALILSWVNAGGSYIGTCGGSFLGMSHIGFYGTPTPTLQEPWDRGSGNVSVEVLDVGFEELALDRDIFAGNITIMYYQGPIVKPQDLPSDVNMLAMFRTEIATNHPEETMGEMINTPAITSKEVGKGRVVLNSPHPELQPVVPEIYAGEILWVLKLV</sequence>
<feature type="chain" id="PRO_5040999554" description="Biotin-protein ligase N-terminal domain-containing protein" evidence="1">
    <location>
        <begin position="18"/>
        <end position="251"/>
    </location>
</feature>
<accession>A0A9W7BAN5</accession>
<dbReference type="SUPFAM" id="SSF52317">
    <property type="entry name" value="Class I glutamine amidotransferase-like"/>
    <property type="match status" value="1"/>
</dbReference>
<dbReference type="Pfam" id="PF09825">
    <property type="entry name" value="BPL_N"/>
    <property type="match status" value="1"/>
</dbReference>
<protein>
    <recommendedName>
        <fullName evidence="2">Biotin-protein ligase N-terminal domain-containing protein</fullName>
    </recommendedName>
</protein>
<dbReference type="AlphaFoldDB" id="A0A9W7BAN5"/>
<gene>
    <name evidence="3" type="ORF">TL16_g10769</name>
</gene>
<reference evidence="4" key="1">
    <citation type="journal article" date="2023" name="Commun. Biol.">
        <title>Genome analysis of Parmales, the sister group of diatoms, reveals the evolutionary specialization of diatoms from phago-mixotrophs to photoautotrophs.</title>
        <authorList>
            <person name="Ban H."/>
            <person name="Sato S."/>
            <person name="Yoshikawa S."/>
            <person name="Yamada K."/>
            <person name="Nakamura Y."/>
            <person name="Ichinomiya M."/>
            <person name="Sato N."/>
            <person name="Blanc-Mathieu R."/>
            <person name="Endo H."/>
            <person name="Kuwata A."/>
            <person name="Ogata H."/>
        </authorList>
    </citation>
    <scope>NUCLEOTIDE SEQUENCE [LARGE SCALE GENOMIC DNA]</scope>
</reference>
<feature type="signal peptide" evidence="1">
    <location>
        <begin position="1"/>
        <end position="17"/>
    </location>
</feature>
<organism evidence="3 4">
    <name type="scientific">Triparma laevis f. inornata</name>
    <dbReference type="NCBI Taxonomy" id="1714386"/>
    <lineage>
        <taxon>Eukaryota</taxon>
        <taxon>Sar</taxon>
        <taxon>Stramenopiles</taxon>
        <taxon>Ochrophyta</taxon>
        <taxon>Bolidophyceae</taxon>
        <taxon>Parmales</taxon>
        <taxon>Triparmaceae</taxon>
        <taxon>Triparma</taxon>
    </lineage>
</organism>
<dbReference type="InterPro" id="IPR029062">
    <property type="entry name" value="Class_I_gatase-like"/>
</dbReference>
<evidence type="ECO:0000313" key="3">
    <source>
        <dbReference type="EMBL" id="GMH87156.1"/>
    </source>
</evidence>
<evidence type="ECO:0000259" key="2">
    <source>
        <dbReference type="Pfam" id="PF09825"/>
    </source>
</evidence>
<name>A0A9W7BAN5_9STRA</name>
<feature type="domain" description="Biotin-protein ligase N-terminal" evidence="2">
    <location>
        <begin position="22"/>
        <end position="124"/>
    </location>
</feature>